<evidence type="ECO:0000256" key="1">
    <source>
        <dbReference type="ARBA" id="ARBA00002486"/>
    </source>
</evidence>
<evidence type="ECO:0000313" key="5">
    <source>
        <dbReference type="Proteomes" id="UP000247150"/>
    </source>
</evidence>
<dbReference type="OrthoDB" id="9796533at2"/>
<dbReference type="Gene3D" id="1.10.10.10">
    <property type="entry name" value="Winged helix-like DNA-binding domain superfamily/Winged helix DNA-binding domain"/>
    <property type="match status" value="1"/>
</dbReference>
<accession>A0A2V2ZX39</accession>
<dbReference type="GO" id="GO:0042732">
    <property type="term" value="P:D-xylose metabolic process"/>
    <property type="evidence" value="ECO:0007669"/>
    <property type="project" value="UniProtKB-KW"/>
</dbReference>
<keyword evidence="3" id="KW-0119">Carbohydrate metabolism</keyword>
<dbReference type="InterPro" id="IPR043129">
    <property type="entry name" value="ATPase_NBD"/>
</dbReference>
<dbReference type="Pfam" id="PF00480">
    <property type="entry name" value="ROK"/>
    <property type="match status" value="1"/>
</dbReference>
<evidence type="ECO:0000256" key="2">
    <source>
        <dbReference type="ARBA" id="ARBA00006479"/>
    </source>
</evidence>
<reference evidence="4 5" key="1">
    <citation type="submission" date="2018-05" db="EMBL/GenBank/DDBJ databases">
        <title>Freshwater and sediment microbial communities from various areas in North America, analyzing microbe dynamics in response to fracking.</title>
        <authorList>
            <person name="Lamendella R."/>
        </authorList>
    </citation>
    <scope>NUCLEOTIDE SEQUENCE [LARGE SCALE GENOMIC DNA]</scope>
    <source>
        <strain evidence="4 5">15_TX</strain>
    </source>
</reference>
<dbReference type="GO" id="GO:0016301">
    <property type="term" value="F:kinase activity"/>
    <property type="evidence" value="ECO:0007669"/>
    <property type="project" value="UniProtKB-KW"/>
</dbReference>
<comment type="caution">
    <text evidence="4">The sequence shown here is derived from an EMBL/GenBank/DDBJ whole genome shotgun (WGS) entry which is preliminary data.</text>
</comment>
<protein>
    <submittedName>
        <fullName evidence="4">Putative NBD/HSP70 family sugar kinase</fullName>
    </submittedName>
</protein>
<dbReference type="SUPFAM" id="SSF53067">
    <property type="entry name" value="Actin-like ATPase domain"/>
    <property type="match status" value="1"/>
</dbReference>
<dbReference type="AlphaFoldDB" id="A0A2V2ZX39"/>
<dbReference type="EMBL" id="QGTW01000006">
    <property type="protein sequence ID" value="PWW28250.1"/>
    <property type="molecule type" value="Genomic_DNA"/>
</dbReference>
<dbReference type="SUPFAM" id="SSF46785">
    <property type="entry name" value="Winged helix' DNA-binding domain"/>
    <property type="match status" value="1"/>
</dbReference>
<dbReference type="PANTHER" id="PTHR18964:SF149">
    <property type="entry name" value="BIFUNCTIONAL UDP-N-ACETYLGLUCOSAMINE 2-EPIMERASE_N-ACETYLMANNOSAMINE KINASE"/>
    <property type="match status" value="1"/>
</dbReference>
<comment type="function">
    <text evidence="1">Transcriptional repressor of xylose-utilizing enzymes.</text>
</comment>
<keyword evidence="4" id="KW-0418">Kinase</keyword>
<dbReference type="Pfam" id="PF13412">
    <property type="entry name" value="HTH_24"/>
    <property type="match status" value="1"/>
</dbReference>
<dbReference type="InterPro" id="IPR049874">
    <property type="entry name" value="ROK_cs"/>
</dbReference>
<dbReference type="Gene3D" id="3.30.420.40">
    <property type="match status" value="2"/>
</dbReference>
<sequence length="380" mass="42614">MSVKGTSILRERNQKKVIEYVRKNEPCSRLEIAAALEVSKNTISLIVDQLIKDKVIKESGSLEKQGAGRPRIMLSLLENAYLSLGFLLGKNRIDYCIVNFRFQTVEEGGRKLEPNHNLIEELIKLSKELIKKHPKIYGIGVGVPGLVDPNSGYVYHSANLEWRDVPLKRELEKEFNHKISIFNSVKVAALRAIDEMRGGDFKSAFYIRIGEGVGGAFIIGNQVYNGNSWTAGEIGHISVDPLGPECSCGQKGCLEKLISMNTFREFLQNNNPEVKVKHSQKEWMDWVKSNLTAAKESSQYGEYLGRAIVHVIHLMNPQTVIVDSPYNTFENFKNKTIAAVKVNTLPFPLLKTNIAFTEHAFSPAKGAAISILLQLEYHND</sequence>
<keyword evidence="4" id="KW-0808">Transferase</keyword>
<dbReference type="Proteomes" id="UP000247150">
    <property type="component" value="Unassembled WGS sequence"/>
</dbReference>
<keyword evidence="3" id="KW-0859">Xylose metabolism</keyword>
<dbReference type="PANTHER" id="PTHR18964">
    <property type="entry name" value="ROK (REPRESSOR, ORF, KINASE) FAMILY"/>
    <property type="match status" value="1"/>
</dbReference>
<dbReference type="InterPro" id="IPR036390">
    <property type="entry name" value="WH_DNA-bd_sf"/>
</dbReference>
<gene>
    <name evidence="4" type="ORF">DFO73_10665</name>
</gene>
<organism evidence="4 5">
    <name type="scientific">Cytobacillus oceanisediminis</name>
    <dbReference type="NCBI Taxonomy" id="665099"/>
    <lineage>
        <taxon>Bacteria</taxon>
        <taxon>Bacillati</taxon>
        <taxon>Bacillota</taxon>
        <taxon>Bacilli</taxon>
        <taxon>Bacillales</taxon>
        <taxon>Bacillaceae</taxon>
        <taxon>Cytobacillus</taxon>
    </lineage>
</organism>
<evidence type="ECO:0000313" key="4">
    <source>
        <dbReference type="EMBL" id="PWW28250.1"/>
    </source>
</evidence>
<dbReference type="InterPro" id="IPR000600">
    <property type="entry name" value="ROK"/>
</dbReference>
<proteinExistence type="inferred from homology"/>
<dbReference type="PROSITE" id="PS01125">
    <property type="entry name" value="ROK"/>
    <property type="match status" value="1"/>
</dbReference>
<comment type="similarity">
    <text evidence="2">Belongs to the ROK (NagC/XylR) family.</text>
</comment>
<evidence type="ECO:0000256" key="3">
    <source>
        <dbReference type="ARBA" id="ARBA00022629"/>
    </source>
</evidence>
<dbReference type="InterPro" id="IPR036388">
    <property type="entry name" value="WH-like_DNA-bd_sf"/>
</dbReference>
<dbReference type="RefSeq" id="WP_110065119.1">
    <property type="nucleotide sequence ID" value="NZ_QGTW01000006.1"/>
</dbReference>
<name>A0A2V2ZX39_9BACI</name>